<evidence type="ECO:0000256" key="3">
    <source>
        <dbReference type="ARBA" id="ARBA00018111"/>
    </source>
</evidence>
<keyword evidence="4 5" id="KW-0963">Cytoplasm</keyword>
<evidence type="ECO:0000256" key="4">
    <source>
        <dbReference type="ARBA" id="ARBA00022490"/>
    </source>
</evidence>
<reference evidence="8 9" key="1">
    <citation type="submission" date="2020-08" db="EMBL/GenBank/DDBJ databases">
        <title>Complete Genome Sequence of Effusibacillus dendaii Strain skT53, Isolated from Farmland soil.</title>
        <authorList>
            <person name="Konishi T."/>
            <person name="Kawasaki H."/>
        </authorList>
    </citation>
    <scope>NUCLEOTIDE SEQUENCE [LARGE SCALE GENOMIC DNA]</scope>
    <source>
        <strain evidence="9">skT53</strain>
    </source>
</reference>
<dbReference type="PANTHER" id="PTHR33602">
    <property type="entry name" value="REGULATORY PROTEIN RECX FAMILY PROTEIN"/>
    <property type="match status" value="1"/>
</dbReference>
<organism evidence="8 9">
    <name type="scientific">Effusibacillus dendaii</name>
    <dbReference type="NCBI Taxonomy" id="2743772"/>
    <lineage>
        <taxon>Bacteria</taxon>
        <taxon>Bacillati</taxon>
        <taxon>Bacillota</taxon>
        <taxon>Bacilli</taxon>
        <taxon>Bacillales</taxon>
        <taxon>Alicyclobacillaceae</taxon>
        <taxon>Effusibacillus</taxon>
    </lineage>
</organism>
<dbReference type="KEGG" id="eff:skT53_07310"/>
<dbReference type="InterPro" id="IPR036388">
    <property type="entry name" value="WH-like_DNA-bd_sf"/>
</dbReference>
<dbReference type="GO" id="GO:0005737">
    <property type="term" value="C:cytoplasm"/>
    <property type="evidence" value="ECO:0007669"/>
    <property type="project" value="UniProtKB-SubCell"/>
</dbReference>
<name>A0A7I8DA97_9BACL</name>
<proteinExistence type="inferred from homology"/>
<accession>A0A7I8DA97</accession>
<evidence type="ECO:0000256" key="5">
    <source>
        <dbReference type="HAMAP-Rule" id="MF_01114"/>
    </source>
</evidence>
<feature type="domain" description="RecX second three-helical" evidence="6">
    <location>
        <begin position="111"/>
        <end position="152"/>
    </location>
</feature>
<keyword evidence="9" id="KW-1185">Reference proteome</keyword>
<evidence type="ECO:0000259" key="7">
    <source>
        <dbReference type="Pfam" id="PF21982"/>
    </source>
</evidence>
<sequence>MSLLGKITSIQPQRAHPDRVNLFVNEEFVLSIQLELAYQLRLRVGMDVTAEDVDLWKQQEEQSNAYELAVRYLSARARSRQQVTDYLARKSIAAETIEYVLGRLESFGYLSDNKFATEFVRSRILNKPRGKRMIRWELQQRGVAKDVIEQAMDEYVDEAEAAARLIAKKSSFHKQNDPQIDRQTAFKIAQYLARKGFKRSTIEAVLRDWRQTHA</sequence>
<dbReference type="HAMAP" id="MF_01114">
    <property type="entry name" value="RecX"/>
    <property type="match status" value="1"/>
</dbReference>
<dbReference type="PANTHER" id="PTHR33602:SF1">
    <property type="entry name" value="REGULATORY PROTEIN RECX FAMILY PROTEIN"/>
    <property type="match status" value="1"/>
</dbReference>
<gene>
    <name evidence="5" type="primary">recX</name>
    <name evidence="8" type="ORF">skT53_07310</name>
</gene>
<dbReference type="AlphaFoldDB" id="A0A7I8DA97"/>
<evidence type="ECO:0000313" key="9">
    <source>
        <dbReference type="Proteomes" id="UP000593802"/>
    </source>
</evidence>
<dbReference type="InterPro" id="IPR053926">
    <property type="entry name" value="RecX_HTH_1st"/>
</dbReference>
<dbReference type="InterPro" id="IPR003783">
    <property type="entry name" value="Regulatory_RecX"/>
</dbReference>
<evidence type="ECO:0000256" key="1">
    <source>
        <dbReference type="ARBA" id="ARBA00004496"/>
    </source>
</evidence>
<comment type="function">
    <text evidence="5">Modulates RecA activity.</text>
</comment>
<dbReference type="InterPro" id="IPR053924">
    <property type="entry name" value="RecX_HTH_2nd"/>
</dbReference>
<dbReference type="EMBL" id="AP023366">
    <property type="protein sequence ID" value="BCJ85746.1"/>
    <property type="molecule type" value="Genomic_DNA"/>
</dbReference>
<dbReference type="Gene3D" id="1.10.10.10">
    <property type="entry name" value="Winged helix-like DNA-binding domain superfamily/Winged helix DNA-binding domain"/>
    <property type="match status" value="3"/>
</dbReference>
<dbReference type="RefSeq" id="WP_200759824.1">
    <property type="nucleotide sequence ID" value="NZ_AP023366.1"/>
</dbReference>
<dbReference type="Proteomes" id="UP000593802">
    <property type="component" value="Chromosome"/>
</dbReference>
<evidence type="ECO:0000256" key="2">
    <source>
        <dbReference type="ARBA" id="ARBA00009695"/>
    </source>
</evidence>
<comment type="similarity">
    <text evidence="2 5">Belongs to the RecX family.</text>
</comment>
<comment type="subcellular location">
    <subcellularLocation>
        <location evidence="1 5">Cytoplasm</location>
    </subcellularLocation>
</comment>
<evidence type="ECO:0000313" key="8">
    <source>
        <dbReference type="EMBL" id="BCJ85746.1"/>
    </source>
</evidence>
<evidence type="ECO:0000259" key="6">
    <source>
        <dbReference type="Pfam" id="PF02631"/>
    </source>
</evidence>
<feature type="domain" description="RecX first three-helical" evidence="7">
    <location>
        <begin position="65"/>
        <end position="104"/>
    </location>
</feature>
<dbReference type="Pfam" id="PF21982">
    <property type="entry name" value="RecX_HTH1"/>
    <property type="match status" value="1"/>
</dbReference>
<dbReference type="Pfam" id="PF02631">
    <property type="entry name" value="RecX_HTH2"/>
    <property type="match status" value="1"/>
</dbReference>
<protein>
    <recommendedName>
        <fullName evidence="3 5">Regulatory protein RecX</fullName>
    </recommendedName>
</protein>
<dbReference type="GO" id="GO:0006282">
    <property type="term" value="P:regulation of DNA repair"/>
    <property type="evidence" value="ECO:0007669"/>
    <property type="project" value="UniProtKB-UniRule"/>
</dbReference>